<reference evidence="1" key="1">
    <citation type="journal article" date="2020" name="Stud. Mycol.">
        <title>101 Dothideomycetes genomes: a test case for predicting lifestyles and emergence of pathogens.</title>
        <authorList>
            <person name="Haridas S."/>
            <person name="Albert R."/>
            <person name="Binder M."/>
            <person name="Bloem J."/>
            <person name="Labutti K."/>
            <person name="Salamov A."/>
            <person name="Andreopoulos B."/>
            <person name="Baker S."/>
            <person name="Barry K."/>
            <person name="Bills G."/>
            <person name="Bluhm B."/>
            <person name="Cannon C."/>
            <person name="Castanera R."/>
            <person name="Culley D."/>
            <person name="Daum C."/>
            <person name="Ezra D."/>
            <person name="Gonzalez J."/>
            <person name="Henrissat B."/>
            <person name="Kuo A."/>
            <person name="Liang C."/>
            <person name="Lipzen A."/>
            <person name="Lutzoni F."/>
            <person name="Magnuson J."/>
            <person name="Mondo S."/>
            <person name="Nolan M."/>
            <person name="Ohm R."/>
            <person name="Pangilinan J."/>
            <person name="Park H.-J."/>
            <person name="Ramirez L."/>
            <person name="Alfaro M."/>
            <person name="Sun H."/>
            <person name="Tritt A."/>
            <person name="Yoshinaga Y."/>
            <person name="Zwiers L.-H."/>
            <person name="Turgeon B."/>
            <person name="Goodwin S."/>
            <person name="Spatafora J."/>
            <person name="Crous P."/>
            <person name="Grigoriev I."/>
        </authorList>
    </citation>
    <scope>NUCLEOTIDE SEQUENCE</scope>
    <source>
        <strain evidence="1">CBS 675.92</strain>
    </source>
</reference>
<dbReference type="EMBL" id="ML976989">
    <property type="protein sequence ID" value="KAF1957515.1"/>
    <property type="molecule type" value="Genomic_DNA"/>
</dbReference>
<dbReference type="Proteomes" id="UP000800035">
    <property type="component" value="Unassembled WGS sequence"/>
</dbReference>
<organism evidence="1 2">
    <name type="scientific">Byssothecium circinans</name>
    <dbReference type="NCBI Taxonomy" id="147558"/>
    <lineage>
        <taxon>Eukaryota</taxon>
        <taxon>Fungi</taxon>
        <taxon>Dikarya</taxon>
        <taxon>Ascomycota</taxon>
        <taxon>Pezizomycotina</taxon>
        <taxon>Dothideomycetes</taxon>
        <taxon>Pleosporomycetidae</taxon>
        <taxon>Pleosporales</taxon>
        <taxon>Massarineae</taxon>
        <taxon>Massarinaceae</taxon>
        <taxon>Byssothecium</taxon>
    </lineage>
</organism>
<dbReference type="AlphaFoldDB" id="A0A6A5TXY8"/>
<evidence type="ECO:0000313" key="1">
    <source>
        <dbReference type="EMBL" id="KAF1957515.1"/>
    </source>
</evidence>
<name>A0A6A5TXY8_9PLEO</name>
<gene>
    <name evidence="1" type="ORF">CC80DRAFT_46379</name>
</gene>
<evidence type="ECO:0000313" key="2">
    <source>
        <dbReference type="Proteomes" id="UP000800035"/>
    </source>
</evidence>
<keyword evidence="2" id="KW-1185">Reference proteome</keyword>
<sequence>MAEQSSLQDSGTLQRPGDLGFDAFLAAVPLFAFDPLFSVDAIDRGTDRDVDTNQDLYPLRSDTVVDAKPTPYYPNIDYNFANIGASKSMFDEYFQAFCRTGDGSFDNSWEEFKRTSKSEADPILKKRLWNCAYEHFVPEIRQLKSEATSETRYNSDFKEVSCSP</sequence>
<proteinExistence type="predicted"/>
<accession>A0A6A5TXY8</accession>
<protein>
    <submittedName>
        <fullName evidence="1">Uncharacterized protein</fullName>
    </submittedName>
</protein>